<dbReference type="AlphaFoldDB" id="A0A5J5LRX6"/>
<organism evidence="1 2">
    <name type="scientific">Microcystis aeruginosa EAWAG127a</name>
    <dbReference type="NCBI Taxonomy" id="2529855"/>
    <lineage>
        <taxon>Bacteria</taxon>
        <taxon>Bacillati</taxon>
        <taxon>Cyanobacteriota</taxon>
        <taxon>Cyanophyceae</taxon>
        <taxon>Oscillatoriophycideae</taxon>
        <taxon>Chroococcales</taxon>
        <taxon>Microcystaceae</taxon>
        <taxon>Microcystis</taxon>
    </lineage>
</organism>
<accession>A0A5J5LRX6</accession>
<reference evidence="2" key="1">
    <citation type="submission" date="2019-04" db="EMBL/GenBank/DDBJ databases">
        <title>Microviridin 1777: A Toxic Chymotrypsin Inhibitor Discovered by a Metabologenomic Approach.</title>
        <authorList>
            <person name="Sieber S."/>
            <person name="Grendelmeier S.M."/>
            <person name="Harris L.A."/>
            <person name="Mitchell D.A."/>
            <person name="Gademann K."/>
        </authorList>
    </citation>
    <scope>NUCLEOTIDE SEQUENCE [LARGE SCALE GENOMIC DNA]</scope>
    <source>
        <strain evidence="2">EAWAG127a</strain>
    </source>
</reference>
<proteinExistence type="predicted"/>
<comment type="caution">
    <text evidence="1">The sequence shown here is derived from an EMBL/GenBank/DDBJ whole genome shotgun (WGS) entry which is preliminary data.</text>
</comment>
<name>A0A5J5LRX6_MICAE</name>
<dbReference type="EMBL" id="SRLN01000012">
    <property type="protein sequence ID" value="KAB0240188.1"/>
    <property type="molecule type" value="Genomic_DNA"/>
</dbReference>
<evidence type="ECO:0000313" key="1">
    <source>
        <dbReference type="EMBL" id="KAB0240188.1"/>
    </source>
</evidence>
<sequence>MALVGECLSLVVGVRGVFSYQLSVGFHTSTQPCILREVVDRPNLGQKRPLRSKGHHHNLPDKTRTVAGVVAKTINF</sequence>
<protein>
    <submittedName>
        <fullName evidence="1">Uncharacterized protein</fullName>
    </submittedName>
</protein>
<evidence type="ECO:0000313" key="2">
    <source>
        <dbReference type="Proteomes" id="UP000325636"/>
    </source>
</evidence>
<dbReference type="Proteomes" id="UP000325636">
    <property type="component" value="Unassembled WGS sequence"/>
</dbReference>
<gene>
    <name evidence="1" type="ORF">EZJ55_05875</name>
</gene>